<evidence type="ECO:0008006" key="4">
    <source>
        <dbReference type="Google" id="ProtNLM"/>
    </source>
</evidence>
<keyword evidence="1" id="KW-0812">Transmembrane</keyword>
<accession>A0A7U7GBR8</accession>
<comment type="caution">
    <text evidence="2">The sequence shown here is derived from an EMBL/GenBank/DDBJ whole genome shotgun (WGS) entry which is preliminary data.</text>
</comment>
<evidence type="ECO:0000313" key="3">
    <source>
        <dbReference type="Proteomes" id="UP000019184"/>
    </source>
</evidence>
<name>A0A7U7GBR8_9GAMM</name>
<gene>
    <name evidence="2" type="ORF">BN874_220022</name>
</gene>
<keyword evidence="1" id="KW-1133">Transmembrane helix</keyword>
<feature type="transmembrane region" description="Helical" evidence="1">
    <location>
        <begin position="40"/>
        <end position="58"/>
    </location>
</feature>
<keyword evidence="1" id="KW-0472">Membrane</keyword>
<dbReference type="Proteomes" id="UP000019184">
    <property type="component" value="Unassembled WGS sequence"/>
</dbReference>
<keyword evidence="3" id="KW-1185">Reference proteome</keyword>
<evidence type="ECO:0000256" key="1">
    <source>
        <dbReference type="SAM" id="Phobius"/>
    </source>
</evidence>
<dbReference type="RefSeq" id="WP_034432776.1">
    <property type="nucleotide sequence ID" value="NZ_CBTK010000135.1"/>
</dbReference>
<reference evidence="2 3" key="1">
    <citation type="journal article" date="2014" name="ISME J.">
        <title>Candidatus Competibacter-lineage genomes retrieved from metagenomes reveal functional metabolic diversity.</title>
        <authorList>
            <person name="McIlroy S.J."/>
            <person name="Albertsen M."/>
            <person name="Andresen E.K."/>
            <person name="Saunders A.M."/>
            <person name="Kristiansen R."/>
            <person name="Stokholm-Bjerregaard M."/>
            <person name="Nielsen K.L."/>
            <person name="Nielsen P.H."/>
        </authorList>
    </citation>
    <scope>NUCLEOTIDE SEQUENCE [LARGE SCALE GENOMIC DNA]</scope>
    <source>
        <strain evidence="2 3">Run_B_J11</strain>
    </source>
</reference>
<evidence type="ECO:0000313" key="2">
    <source>
        <dbReference type="EMBL" id="CDH45252.1"/>
    </source>
</evidence>
<dbReference type="Pfam" id="PF07254">
    <property type="entry name" value="Cpta_toxin"/>
    <property type="match status" value="1"/>
</dbReference>
<dbReference type="EMBL" id="CBTK010000135">
    <property type="protein sequence ID" value="CDH45252.1"/>
    <property type="molecule type" value="Genomic_DNA"/>
</dbReference>
<protein>
    <recommendedName>
        <fullName evidence="4">Toxin CptA</fullName>
    </recommendedName>
</protein>
<dbReference type="InterPro" id="IPR009883">
    <property type="entry name" value="YgfX"/>
</dbReference>
<dbReference type="AlphaFoldDB" id="A0A7U7GBR8"/>
<proteinExistence type="predicted"/>
<feature type="transmembrane region" description="Helical" evidence="1">
    <location>
        <begin position="16"/>
        <end position="34"/>
    </location>
</feature>
<dbReference type="OrthoDB" id="4205621at2"/>
<organism evidence="2 3">
    <name type="scientific">Candidatus Contendobacter odensis Run_B_J11</name>
    <dbReference type="NCBI Taxonomy" id="1400861"/>
    <lineage>
        <taxon>Bacteria</taxon>
        <taxon>Pseudomonadati</taxon>
        <taxon>Pseudomonadota</taxon>
        <taxon>Gammaproteobacteria</taxon>
        <taxon>Candidatus Competibacteraceae</taxon>
        <taxon>Candidatus Contendibacter</taxon>
    </lineage>
</organism>
<sequence length="148" mass="16462">MRSRVSLILDLRPSRLLLICGGIGHLLAGVAVVISTVPLWVKAGFIAGITLALLRFGWQYGDGRGRDFIAHIELLDGRWRLETGDGTIHHAWLSGGYAHPSIVILNFRLETGKHRSLTLLPDAADAEALRRLRVWLRTQTKIDEPDQP</sequence>